<accession>A0A1E7NDU1</accession>
<organism evidence="4 5">
    <name type="scientific">Kitasatospora aureofaciens</name>
    <name type="common">Streptomyces aureofaciens</name>
    <dbReference type="NCBI Taxonomy" id="1894"/>
    <lineage>
        <taxon>Bacteria</taxon>
        <taxon>Bacillati</taxon>
        <taxon>Actinomycetota</taxon>
        <taxon>Actinomycetes</taxon>
        <taxon>Kitasatosporales</taxon>
        <taxon>Streptomycetaceae</taxon>
        <taxon>Kitasatospora</taxon>
    </lineage>
</organism>
<dbReference type="Pfam" id="PF13304">
    <property type="entry name" value="AAA_21"/>
    <property type="match status" value="1"/>
</dbReference>
<dbReference type="InterPro" id="IPR051396">
    <property type="entry name" value="Bact_Antivir_Def_Nuclease"/>
</dbReference>
<dbReference type="Gene3D" id="3.40.50.300">
    <property type="entry name" value="P-loop containing nucleotide triphosphate hydrolases"/>
    <property type="match status" value="1"/>
</dbReference>
<dbReference type="GeneID" id="97489662"/>
<dbReference type="GO" id="GO:0005524">
    <property type="term" value="F:ATP binding"/>
    <property type="evidence" value="ECO:0007669"/>
    <property type="project" value="InterPro"/>
</dbReference>
<dbReference type="GO" id="GO:0016887">
    <property type="term" value="F:ATP hydrolysis activity"/>
    <property type="evidence" value="ECO:0007669"/>
    <property type="project" value="InterPro"/>
</dbReference>
<evidence type="ECO:0000313" key="3">
    <source>
        <dbReference type="EMBL" id="GGV03464.1"/>
    </source>
</evidence>
<evidence type="ECO:0000259" key="2">
    <source>
        <dbReference type="Pfam" id="PF13304"/>
    </source>
</evidence>
<proteinExistence type="predicted"/>
<evidence type="ECO:0000259" key="1">
    <source>
        <dbReference type="Pfam" id="PF12476"/>
    </source>
</evidence>
<reference evidence="3" key="5">
    <citation type="submission" date="2020-09" db="EMBL/GenBank/DDBJ databases">
        <authorList>
            <person name="Sun Q."/>
            <person name="Ohkuma M."/>
        </authorList>
    </citation>
    <scope>NUCLEOTIDE SEQUENCE</scope>
    <source>
        <strain evidence="3">JCM 4434</strain>
    </source>
</reference>
<reference evidence="5" key="4">
    <citation type="submission" date="2016-08" db="EMBL/GenBank/DDBJ databases">
        <title>Sequencing, assembly and comparative genomics of S. aureofaciens ATCC 10762.</title>
        <authorList>
            <person name="Gradnigo J.S."/>
            <person name="Johnson N."/>
            <person name="Somerville G.A."/>
        </authorList>
    </citation>
    <scope>NUCLEOTIDE SEQUENCE [LARGE SCALE GENOMIC DNA]</scope>
    <source>
        <strain evidence="5">ATCC 10762 / DSM 40127 / CCM 3239 / JCM 4008 / LMG 5968 / NBRC 12843 / NCIMB 8234 / A-377</strain>
    </source>
</reference>
<comment type="caution">
    <text evidence="4">The sequence shown here is derived from an EMBL/GenBank/DDBJ whole genome shotgun (WGS) entry which is preliminary data.</text>
</comment>
<dbReference type="OrthoDB" id="3237462at2"/>
<dbReference type="EMBL" id="BMUB01000030">
    <property type="protein sequence ID" value="GGV03464.1"/>
    <property type="molecule type" value="Genomic_DNA"/>
</dbReference>
<dbReference type="Pfam" id="PF12476">
    <property type="entry name" value="DUF3696"/>
    <property type="match status" value="1"/>
</dbReference>
<evidence type="ECO:0008006" key="6">
    <source>
        <dbReference type="Google" id="ProtNLM"/>
    </source>
</evidence>
<dbReference type="EMBL" id="JPRF03000012">
    <property type="protein sequence ID" value="OEV38859.1"/>
    <property type="molecule type" value="Genomic_DNA"/>
</dbReference>
<dbReference type="AlphaFoldDB" id="A0A1E7NDU1"/>
<dbReference type="InterPro" id="IPR027417">
    <property type="entry name" value="P-loop_NTPase"/>
</dbReference>
<dbReference type="InterPro" id="IPR022532">
    <property type="entry name" value="DUF3696"/>
</dbReference>
<name>A0A1E7NDU1_KITAU</name>
<reference evidence="4" key="3">
    <citation type="submission" date="2016-08" db="EMBL/GenBank/DDBJ databases">
        <title>Sequencing, Assembly and Comparative Genomics of S. aureofaciens ATCC 10762.</title>
        <authorList>
            <person name="Gradnigo J.S."/>
            <person name="Johnson N."/>
            <person name="Somerville G.A."/>
        </authorList>
    </citation>
    <scope>NUCLEOTIDE SEQUENCE [LARGE SCALE GENOMIC DNA]</scope>
    <source>
        <strain evidence="4">ATCC 10762</strain>
    </source>
</reference>
<keyword evidence="5" id="KW-1185">Reference proteome</keyword>
<dbReference type="InterPro" id="IPR014592">
    <property type="entry name" value="P-loop_UCP034888"/>
</dbReference>
<accession>A0A8H9HZM0</accession>
<dbReference type="RefSeq" id="WP_030556360.1">
    <property type="nucleotide sequence ID" value="NZ_BMUB01000030.1"/>
</dbReference>
<dbReference type="Proteomes" id="UP000610124">
    <property type="component" value="Unassembled WGS sequence"/>
</dbReference>
<dbReference type="KEGG" id="kau:B6264_22275"/>
<evidence type="ECO:0000313" key="5">
    <source>
        <dbReference type="Proteomes" id="UP000037395"/>
    </source>
</evidence>
<reference evidence="3" key="1">
    <citation type="journal article" date="2014" name="Int. J. Syst. Evol. Microbiol.">
        <title>Complete genome sequence of Corynebacterium casei LMG S-19264T (=DSM 44701T), isolated from a smear-ripened cheese.</title>
        <authorList>
            <consortium name="US DOE Joint Genome Institute (JGI-PGF)"/>
            <person name="Walter F."/>
            <person name="Albersmeier A."/>
            <person name="Kalinowski J."/>
            <person name="Ruckert C."/>
        </authorList>
    </citation>
    <scope>NUCLEOTIDE SEQUENCE</scope>
    <source>
        <strain evidence="3">JCM 4434</strain>
    </source>
</reference>
<dbReference type="Proteomes" id="UP000037395">
    <property type="component" value="Unassembled WGS sequence"/>
</dbReference>
<dbReference type="SUPFAM" id="SSF52540">
    <property type="entry name" value="P-loop containing nucleoside triphosphate hydrolases"/>
    <property type="match status" value="1"/>
</dbReference>
<dbReference type="InterPro" id="IPR003959">
    <property type="entry name" value="ATPase_AAA_core"/>
</dbReference>
<gene>
    <name evidence="3" type="ORF">GCM10010502_67630</name>
    <name evidence="4" type="ORF">HS99_0019540</name>
</gene>
<protein>
    <recommendedName>
        <fullName evidence="6">DUF3696 domain-containing protein</fullName>
    </recommendedName>
</protein>
<feature type="domain" description="ATPase AAA-type core" evidence="2">
    <location>
        <begin position="248"/>
        <end position="316"/>
    </location>
</feature>
<reference evidence="4 5" key="2">
    <citation type="submission" date="2014-07" db="EMBL/GenBank/DDBJ databases">
        <authorList>
            <person name="Zhang J.E."/>
            <person name="Yang H."/>
            <person name="Guo J."/>
            <person name="Deng Z."/>
            <person name="Luo H."/>
            <person name="Luo M."/>
            <person name="Zhao B."/>
        </authorList>
    </citation>
    <scope>NUCLEOTIDE SEQUENCE [LARGE SCALE GENOMIC DNA]</scope>
    <source>
        <strain evidence="4">ATCC 10762</strain>
        <strain evidence="5">ATCC 10762 / DSM 40127 / CCM 3239 / JCM 4008 / LMG 5968 / NBRC 12843 / NCIMB 8234 / A-377</strain>
    </source>
</reference>
<feature type="domain" description="DUF3696" evidence="1">
    <location>
        <begin position="327"/>
        <end position="375"/>
    </location>
</feature>
<dbReference type="PIRSF" id="PIRSF034888">
    <property type="entry name" value="P-loop_UCP034888"/>
    <property type="match status" value="1"/>
</dbReference>
<dbReference type="PANTHER" id="PTHR43581">
    <property type="entry name" value="ATP/GTP PHOSPHATASE"/>
    <property type="match status" value="1"/>
</dbReference>
<dbReference type="PANTHER" id="PTHR43581:SF2">
    <property type="entry name" value="EXCINUCLEASE ATPASE SUBUNIT"/>
    <property type="match status" value="1"/>
</dbReference>
<evidence type="ECO:0000313" key="4">
    <source>
        <dbReference type="EMBL" id="OEV38859.1"/>
    </source>
</evidence>
<sequence>MLEHIGITNFKAFAHQDIALAPFTLLTGLNSSGKSTVLQSLALLRQSHGLLHLYDDSGGFLLNGELVELGTGQDVRHDTYVRHESATGDARSITLAVTSDGTRYAWSAAYGREDDLLRMTDCPMGPDAHDADECSLFQPGFQYLKADRIVPAVSYPRSHQAAVGRGFLGSRGEHTVNFLRAHQDDLVAAGPLRLDDTRSASLLSQTDAWMQRLCPGVNLQAVGIDGTDSVRLSYGFGSGISASNRYRPTNVGFGLTYALPIVVACLSAQPGALILLENPEAHLHPQGQTWLAYLAVAAVAAGAQVIVETHSDHVLNGLRIAVKDGRIPAASTAVHFFRRHEQTAEVISPVMGEDGMLSEWPTGFFDEWENSLEKLLD</sequence>